<evidence type="ECO:0000256" key="1">
    <source>
        <dbReference type="SAM" id="MobiDB-lite"/>
    </source>
</evidence>
<reference evidence="2 3" key="1">
    <citation type="submission" date="2024-09" db="EMBL/GenBank/DDBJ databases">
        <authorList>
            <person name="Sun Q."/>
            <person name="Mori K."/>
        </authorList>
    </citation>
    <scope>NUCLEOTIDE SEQUENCE [LARGE SCALE GENOMIC DNA]</scope>
    <source>
        <strain evidence="2 3">NCAIM B.02610</strain>
    </source>
</reference>
<feature type="region of interest" description="Disordered" evidence="1">
    <location>
        <begin position="1"/>
        <end position="43"/>
    </location>
</feature>
<organism evidence="2 3">
    <name type="scientific">Halalkalibacter kiskunsagensis</name>
    <dbReference type="NCBI Taxonomy" id="1548599"/>
    <lineage>
        <taxon>Bacteria</taxon>
        <taxon>Bacillati</taxon>
        <taxon>Bacillota</taxon>
        <taxon>Bacilli</taxon>
        <taxon>Bacillales</taxon>
        <taxon>Bacillaceae</taxon>
        <taxon>Halalkalibacter</taxon>
    </lineage>
</organism>
<gene>
    <name evidence="2" type="ORF">ACFFHM_13505</name>
</gene>
<dbReference type="Proteomes" id="UP001589838">
    <property type="component" value="Unassembled WGS sequence"/>
</dbReference>
<evidence type="ECO:0000313" key="2">
    <source>
        <dbReference type="EMBL" id="MFC0471479.1"/>
    </source>
</evidence>
<accession>A0ABV6KE08</accession>
<dbReference type="RefSeq" id="WP_335962137.1">
    <property type="nucleotide sequence ID" value="NZ_JAXBLX010000024.1"/>
</dbReference>
<proteinExistence type="predicted"/>
<evidence type="ECO:0000313" key="3">
    <source>
        <dbReference type="Proteomes" id="UP001589838"/>
    </source>
</evidence>
<comment type="caution">
    <text evidence="2">The sequence shown here is derived from an EMBL/GenBank/DDBJ whole genome shotgun (WGS) entry which is preliminary data.</text>
</comment>
<sequence length="69" mass="7770">MKKDFKSQFPMPTEANTGGEMGVRTELDPKNPSSTVDRYAGDSVDQHKELERANEHFADEEISQIIDNS</sequence>
<protein>
    <submittedName>
        <fullName evidence="2">Uncharacterized protein</fullName>
    </submittedName>
</protein>
<dbReference type="EMBL" id="JBHLUX010000035">
    <property type="protein sequence ID" value="MFC0471479.1"/>
    <property type="molecule type" value="Genomic_DNA"/>
</dbReference>
<name>A0ABV6KE08_9BACI</name>
<keyword evidence="3" id="KW-1185">Reference proteome</keyword>